<dbReference type="GO" id="GO:0005737">
    <property type="term" value="C:cytoplasm"/>
    <property type="evidence" value="ECO:0007669"/>
    <property type="project" value="UniProtKB-SubCell"/>
</dbReference>
<dbReference type="Gene3D" id="3.40.50.1000">
    <property type="entry name" value="HAD superfamily/HAD-like"/>
    <property type="match status" value="1"/>
</dbReference>
<dbReference type="AlphaFoldDB" id="A0A6J4SB26"/>
<dbReference type="InterPro" id="IPR029044">
    <property type="entry name" value="Nucleotide-diphossugar_trans"/>
</dbReference>
<reference evidence="9" key="1">
    <citation type="submission" date="2020-02" db="EMBL/GenBank/DDBJ databases">
        <authorList>
            <person name="Meier V. D."/>
        </authorList>
    </citation>
    <scope>NUCLEOTIDE SEQUENCE</scope>
    <source>
        <strain evidence="9">AVDCRST_MAG38</strain>
    </source>
</reference>
<dbReference type="Gene3D" id="3.90.550.10">
    <property type="entry name" value="Spore Coat Polysaccharide Biosynthesis Protein SpsA, Chain A"/>
    <property type="match status" value="1"/>
</dbReference>
<dbReference type="SUPFAM" id="SSF53448">
    <property type="entry name" value="Nucleotide-diphospho-sugar transferases"/>
    <property type="match status" value="1"/>
</dbReference>
<dbReference type="InterPro" id="IPR036412">
    <property type="entry name" value="HAD-like_sf"/>
</dbReference>
<evidence type="ECO:0000256" key="4">
    <source>
        <dbReference type="ARBA" id="ARBA00022723"/>
    </source>
</evidence>
<dbReference type="PANTHER" id="PTHR42891:SF1">
    <property type="entry name" value="D-GLYCERO-BETA-D-MANNO-HEPTOSE-1,7-BISPHOSPHATE 7-PHOSPHATASE"/>
    <property type="match status" value="1"/>
</dbReference>
<feature type="domain" description="Glycosyltransferase 2-like" evidence="8">
    <location>
        <begin position="15"/>
        <end position="122"/>
    </location>
</feature>
<organism evidence="9">
    <name type="scientific">uncultured Solirubrobacteraceae bacterium</name>
    <dbReference type="NCBI Taxonomy" id="1162706"/>
    <lineage>
        <taxon>Bacteria</taxon>
        <taxon>Bacillati</taxon>
        <taxon>Actinomycetota</taxon>
        <taxon>Thermoleophilia</taxon>
        <taxon>Solirubrobacterales</taxon>
        <taxon>Solirubrobacteraceae</taxon>
        <taxon>environmental samples</taxon>
    </lineage>
</organism>
<dbReference type="InterPro" id="IPR023214">
    <property type="entry name" value="HAD_sf"/>
</dbReference>
<evidence type="ECO:0000259" key="8">
    <source>
        <dbReference type="Pfam" id="PF00535"/>
    </source>
</evidence>
<dbReference type="NCBIfam" id="TIGR01656">
    <property type="entry name" value="Histidinol-ppas"/>
    <property type="match status" value="1"/>
</dbReference>
<accession>A0A6J4SB26</accession>
<dbReference type="NCBIfam" id="TIGR01662">
    <property type="entry name" value="HAD-SF-IIIA"/>
    <property type="match status" value="1"/>
</dbReference>
<evidence type="ECO:0000256" key="7">
    <source>
        <dbReference type="ARBA" id="ARBA00031828"/>
    </source>
</evidence>
<dbReference type="Pfam" id="PF13242">
    <property type="entry name" value="Hydrolase_like"/>
    <property type="match status" value="1"/>
</dbReference>
<dbReference type="PANTHER" id="PTHR42891">
    <property type="entry name" value="D-GLYCERO-BETA-D-MANNO-HEPTOSE-1,7-BISPHOSPHATE 7-PHOSPHATASE"/>
    <property type="match status" value="1"/>
</dbReference>
<name>A0A6J4SB26_9ACTN</name>
<keyword evidence="3" id="KW-0963">Cytoplasm</keyword>
<evidence type="ECO:0000256" key="5">
    <source>
        <dbReference type="ARBA" id="ARBA00022801"/>
    </source>
</evidence>
<dbReference type="GO" id="GO:0016791">
    <property type="term" value="F:phosphatase activity"/>
    <property type="evidence" value="ECO:0007669"/>
    <property type="project" value="InterPro"/>
</dbReference>
<dbReference type="GO" id="GO:0005975">
    <property type="term" value="P:carbohydrate metabolic process"/>
    <property type="evidence" value="ECO:0007669"/>
    <property type="project" value="InterPro"/>
</dbReference>
<evidence type="ECO:0000256" key="6">
    <source>
        <dbReference type="ARBA" id="ARBA00023277"/>
    </source>
</evidence>
<proteinExistence type="inferred from homology"/>
<dbReference type="InterPro" id="IPR004446">
    <property type="entry name" value="Heptose_bisP_phosphatase"/>
</dbReference>
<protein>
    <recommendedName>
        <fullName evidence="7">D,D-heptose 1,7-bisphosphate phosphatase</fullName>
    </recommendedName>
</protein>
<keyword evidence="6" id="KW-0119">Carbohydrate metabolism</keyword>
<dbReference type="EMBL" id="CADCVJ010000205">
    <property type="protein sequence ID" value="CAA9487892.1"/>
    <property type="molecule type" value="Genomic_DNA"/>
</dbReference>
<keyword evidence="4" id="KW-0479">Metal-binding</keyword>
<comment type="subcellular location">
    <subcellularLocation>
        <location evidence="1">Cytoplasm</location>
    </subcellularLocation>
</comment>
<dbReference type="GO" id="GO:0046872">
    <property type="term" value="F:metal ion binding"/>
    <property type="evidence" value="ECO:0007669"/>
    <property type="project" value="UniProtKB-KW"/>
</dbReference>
<keyword evidence="5 9" id="KW-0378">Hydrolase</keyword>
<evidence type="ECO:0000313" key="9">
    <source>
        <dbReference type="EMBL" id="CAA9487892.1"/>
    </source>
</evidence>
<dbReference type="SUPFAM" id="SSF56784">
    <property type="entry name" value="HAD-like"/>
    <property type="match status" value="1"/>
</dbReference>
<dbReference type="InterPro" id="IPR006549">
    <property type="entry name" value="HAD-SF_hydro_IIIA"/>
</dbReference>
<comment type="similarity">
    <text evidence="2">Belongs to the GmhB family.</text>
</comment>
<dbReference type="InterPro" id="IPR001173">
    <property type="entry name" value="Glyco_trans_2-like"/>
</dbReference>
<evidence type="ECO:0000256" key="3">
    <source>
        <dbReference type="ARBA" id="ARBA00022490"/>
    </source>
</evidence>
<sequence length="522" mass="55492">MTGAPSGAAPIAYDVVIPTSGRPSLTALLRSLAAGDGPLPRAVLIVDDRSRAEAPLDLGSPASPLAGRVRVVRGPARGPAAARNAGWRAGTEEWVAFLDDDVVCEPGWRLALAEDLSVPAQVAASQGSITVPLPIDRKPTDWERNVAGLQDARWATADMAYRRSVLAAVGGFDERFPRAYREDADLGLRATRAGWEILPGRRGVRHPVRPAPWSVSLTKQAGNADDVLMDRLHGSRWREDAAAPPGRRERHLATATTAALAVLAAATRHRRAARLAGAAWLAQTAELTWRRVAPGPRTPDEVAAMVVTSVALPFAATGWWLKGHAALRARLADSARAPHGDLRSHRGERQWPAAVLFDRDGTLVVDVPYNGDPDRVQPVPTARAALEKLRRAGIPTGVVSNQSGIARGLLTCDQVVAVNRRIEELLGPLGPWTWCPHSPDDGCDCRKPAPGLVYEAARRLGVDPRDVAVVGDIGADVDAARAAGARAVMVPTDRTRAEEVAAAPHVAADLESAVDLLLEGAR</sequence>
<evidence type="ECO:0000256" key="1">
    <source>
        <dbReference type="ARBA" id="ARBA00004496"/>
    </source>
</evidence>
<dbReference type="InterPro" id="IPR006543">
    <property type="entry name" value="Histidinol-phos"/>
</dbReference>
<evidence type="ECO:0000256" key="2">
    <source>
        <dbReference type="ARBA" id="ARBA00005628"/>
    </source>
</evidence>
<dbReference type="Pfam" id="PF00535">
    <property type="entry name" value="Glycos_transf_2"/>
    <property type="match status" value="1"/>
</dbReference>
<gene>
    <name evidence="9" type="ORF">AVDCRST_MAG38-2446</name>
</gene>